<reference evidence="2" key="1">
    <citation type="submission" date="2022-11" db="UniProtKB">
        <authorList>
            <consortium name="WormBaseParasite"/>
        </authorList>
    </citation>
    <scope>IDENTIFICATION</scope>
</reference>
<dbReference type="AlphaFoldDB" id="A0A915LAT8"/>
<keyword evidence="1" id="KW-1185">Reference proteome</keyword>
<evidence type="ECO:0000313" key="2">
    <source>
        <dbReference type="WBParaSite" id="nRc.2.0.1.t46876-RA"/>
    </source>
</evidence>
<evidence type="ECO:0000313" key="1">
    <source>
        <dbReference type="Proteomes" id="UP000887565"/>
    </source>
</evidence>
<accession>A0A915LAT8</accession>
<proteinExistence type="predicted"/>
<dbReference type="Proteomes" id="UP000887565">
    <property type="component" value="Unplaced"/>
</dbReference>
<name>A0A915LAT8_ROMCU</name>
<sequence>MSRVASNVNIFTLTKAIFIYCAPRSIEIAAMAAPQYYCKNTYSISEKLQNSPMNKMQQINIKLVEKSSD</sequence>
<organism evidence="1 2">
    <name type="scientific">Romanomermis culicivorax</name>
    <name type="common">Nematode worm</name>
    <dbReference type="NCBI Taxonomy" id="13658"/>
    <lineage>
        <taxon>Eukaryota</taxon>
        <taxon>Metazoa</taxon>
        <taxon>Ecdysozoa</taxon>
        <taxon>Nematoda</taxon>
        <taxon>Enoplea</taxon>
        <taxon>Dorylaimia</taxon>
        <taxon>Mermithida</taxon>
        <taxon>Mermithoidea</taxon>
        <taxon>Mermithidae</taxon>
        <taxon>Romanomermis</taxon>
    </lineage>
</organism>
<dbReference type="WBParaSite" id="nRc.2.0.1.t46876-RA">
    <property type="protein sequence ID" value="nRc.2.0.1.t46876-RA"/>
    <property type="gene ID" value="nRc.2.0.1.g46876"/>
</dbReference>
<protein>
    <submittedName>
        <fullName evidence="2">Uncharacterized protein</fullName>
    </submittedName>
</protein>